<dbReference type="InterPro" id="IPR006528">
    <property type="entry name" value="Phage_head_morphogenesis_dom"/>
</dbReference>
<dbReference type="AlphaFoldDB" id="A0A6M3L647"/>
<reference evidence="3" key="1">
    <citation type="submission" date="2020-03" db="EMBL/GenBank/DDBJ databases">
        <title>The deep terrestrial virosphere.</title>
        <authorList>
            <person name="Holmfeldt K."/>
            <person name="Nilsson E."/>
            <person name="Simone D."/>
            <person name="Lopez-Fernandez M."/>
            <person name="Wu X."/>
            <person name="de Brujin I."/>
            <person name="Lundin D."/>
            <person name="Andersson A."/>
            <person name="Bertilsson S."/>
            <person name="Dopson M."/>
        </authorList>
    </citation>
    <scope>NUCLEOTIDE SEQUENCE</scope>
    <source>
        <strain evidence="3">MM415B02422</strain>
    </source>
</reference>
<protein>
    <submittedName>
        <fullName evidence="3">Putative capsid morphogenesis protein</fullName>
    </submittedName>
</protein>
<evidence type="ECO:0000259" key="2">
    <source>
        <dbReference type="Pfam" id="PF04233"/>
    </source>
</evidence>
<feature type="coiled-coil region" evidence="1">
    <location>
        <begin position="467"/>
        <end position="513"/>
    </location>
</feature>
<dbReference type="Pfam" id="PF04233">
    <property type="entry name" value="Phage_Mu_F"/>
    <property type="match status" value="1"/>
</dbReference>
<sequence>MIETVNEIELACSCCLELQDAELPLDLLPVAYDDASWLSKRTKADAHLLALVSVGSLSNEVRLAKATKAFLTLHGKWEKKVADALHRVMRRMQADVKRRIIDFQSLEPTRILPKGKWWRAARQAVLGPLTQAALESARQTLRDYNSRRLRKQDDLSWSDSGDVLIAIPPDAKAAMADGISETMGKDYWMAWEDTTRASVFQTITTGMDAHLSLLQIADTMDDAWAFDYKRAMLVARTECTGSLNSAHNAISHKLIDDPKSIVNGKEWLSIIDNDTRPAHRAANGQRVLKLSNGAWVVQDAAGNQIGTGDTFILGNERARYPGDPNLPAGFRVNCRCTQVSLFEGELGEEAAAAEEAATELVESVPDIPLPEVPIVTERPMPLLPVPKPLVQPKPPPQMIAPKPVPTISPAAERATVSPFQGILVEGDVAALPRTGTLGQVVVSAETRLSRLMQERVASTSNYKTWESKNLQDALARFSNQVQALKASIKTQAAEATEQRLVAVRAKIAEIREEITRRKDIYAVMAQAQSAAESTRRGKIALQEGDVARLLSAPGDVYIDAGWRPGKGPAPYSPELFITSDISGKPIRHYVKLPDGRICHPDELKQARSRGNVIIVGDVKVPNIDWTTWLVE</sequence>
<organism evidence="3">
    <name type="scientific">viral metagenome</name>
    <dbReference type="NCBI Taxonomy" id="1070528"/>
    <lineage>
        <taxon>unclassified sequences</taxon>
        <taxon>metagenomes</taxon>
        <taxon>organismal metagenomes</taxon>
    </lineage>
</organism>
<proteinExistence type="predicted"/>
<feature type="domain" description="Phage head morphogenesis" evidence="2">
    <location>
        <begin position="203"/>
        <end position="338"/>
    </location>
</feature>
<name>A0A6M3L647_9ZZZZ</name>
<dbReference type="EMBL" id="MT142898">
    <property type="protein sequence ID" value="QJA90216.1"/>
    <property type="molecule type" value="Genomic_DNA"/>
</dbReference>
<evidence type="ECO:0000256" key="1">
    <source>
        <dbReference type="SAM" id="Coils"/>
    </source>
</evidence>
<accession>A0A6M3L647</accession>
<evidence type="ECO:0000313" key="3">
    <source>
        <dbReference type="EMBL" id="QJA90216.1"/>
    </source>
</evidence>
<gene>
    <name evidence="3" type="ORF">MM415B02422_0002</name>
</gene>
<keyword evidence="1" id="KW-0175">Coiled coil</keyword>